<evidence type="ECO:0000313" key="8">
    <source>
        <dbReference type="Proteomes" id="UP000708208"/>
    </source>
</evidence>
<evidence type="ECO:0000256" key="4">
    <source>
        <dbReference type="ARBA" id="ARBA00023002"/>
    </source>
</evidence>
<evidence type="ECO:0000256" key="5">
    <source>
        <dbReference type="ARBA" id="ARBA00023004"/>
    </source>
</evidence>
<evidence type="ECO:0000256" key="3">
    <source>
        <dbReference type="ARBA" id="ARBA00022723"/>
    </source>
</evidence>
<keyword evidence="3" id="KW-0479">Metal-binding</keyword>
<evidence type="ECO:0000256" key="6">
    <source>
        <dbReference type="ARBA" id="ARBA00023033"/>
    </source>
</evidence>
<sequence length="115" mass="12629">MLLIFLTSVASLLAWYLYNTGPRPKNFPPGPQGIPIFGNALQLGKHCCKSALDLQTQYGDIIGVRMGTHWTVILNNPEDIREAFNKPEFCGRIGFNPIMDTTTEGLNSGIAFSQG</sequence>
<proteinExistence type="inferred from homology"/>
<keyword evidence="6" id="KW-0503">Monooxygenase</keyword>
<keyword evidence="8" id="KW-1185">Reference proteome</keyword>
<dbReference type="GO" id="GO:0020037">
    <property type="term" value="F:heme binding"/>
    <property type="evidence" value="ECO:0007669"/>
    <property type="project" value="InterPro"/>
</dbReference>
<evidence type="ECO:0000256" key="2">
    <source>
        <dbReference type="ARBA" id="ARBA00022617"/>
    </source>
</evidence>
<keyword evidence="2" id="KW-0349">Heme</keyword>
<gene>
    <name evidence="7" type="ORF">AFUS01_LOCUS30705</name>
</gene>
<comment type="caution">
    <text evidence="7">The sequence shown here is derived from an EMBL/GenBank/DDBJ whole genome shotgun (WGS) entry which is preliminary data.</text>
</comment>
<comment type="similarity">
    <text evidence="1">Belongs to the cytochrome P450 family.</text>
</comment>
<dbReference type="PANTHER" id="PTHR24289">
    <property type="entry name" value="STEROID 17-ALPHA-HYDROXYLASE/17,20 LYASE"/>
    <property type="match status" value="1"/>
</dbReference>
<dbReference type="GO" id="GO:0042448">
    <property type="term" value="P:progesterone metabolic process"/>
    <property type="evidence" value="ECO:0007669"/>
    <property type="project" value="TreeGrafter"/>
</dbReference>
<dbReference type="InterPro" id="IPR001128">
    <property type="entry name" value="Cyt_P450"/>
</dbReference>
<dbReference type="PANTHER" id="PTHR24289:SF1">
    <property type="entry name" value="STEROID 17-ALPHA-HYDROXYLASE_17,20 LYASE"/>
    <property type="match status" value="1"/>
</dbReference>
<keyword evidence="4" id="KW-0560">Oxidoreductase</keyword>
<keyword evidence="5" id="KW-0408">Iron</keyword>
<dbReference type="OrthoDB" id="1055148at2759"/>
<evidence type="ECO:0000256" key="1">
    <source>
        <dbReference type="ARBA" id="ARBA00010617"/>
    </source>
</evidence>
<dbReference type="Pfam" id="PF00067">
    <property type="entry name" value="p450"/>
    <property type="match status" value="1"/>
</dbReference>
<accession>A0A8J2KV21</accession>
<dbReference type="EMBL" id="CAJVCH010474946">
    <property type="protein sequence ID" value="CAG7820307.1"/>
    <property type="molecule type" value="Genomic_DNA"/>
</dbReference>
<name>A0A8J2KV21_9HEXA</name>
<dbReference type="Proteomes" id="UP000708208">
    <property type="component" value="Unassembled WGS sequence"/>
</dbReference>
<organism evidence="7 8">
    <name type="scientific">Allacma fusca</name>
    <dbReference type="NCBI Taxonomy" id="39272"/>
    <lineage>
        <taxon>Eukaryota</taxon>
        <taxon>Metazoa</taxon>
        <taxon>Ecdysozoa</taxon>
        <taxon>Arthropoda</taxon>
        <taxon>Hexapoda</taxon>
        <taxon>Collembola</taxon>
        <taxon>Symphypleona</taxon>
        <taxon>Sminthuridae</taxon>
        <taxon>Allacma</taxon>
    </lineage>
</organism>
<feature type="non-terminal residue" evidence="7">
    <location>
        <position position="1"/>
    </location>
</feature>
<dbReference type="GO" id="GO:0004508">
    <property type="term" value="F:steroid 17-alpha-monooxygenase activity"/>
    <property type="evidence" value="ECO:0007669"/>
    <property type="project" value="TreeGrafter"/>
</dbReference>
<dbReference type="GO" id="GO:0042446">
    <property type="term" value="P:hormone biosynthetic process"/>
    <property type="evidence" value="ECO:0007669"/>
    <property type="project" value="TreeGrafter"/>
</dbReference>
<dbReference type="AlphaFoldDB" id="A0A8J2KV21"/>
<evidence type="ECO:0000313" key="7">
    <source>
        <dbReference type="EMBL" id="CAG7820307.1"/>
    </source>
</evidence>
<dbReference type="GO" id="GO:0005506">
    <property type="term" value="F:iron ion binding"/>
    <property type="evidence" value="ECO:0007669"/>
    <property type="project" value="InterPro"/>
</dbReference>
<reference evidence="7" key="1">
    <citation type="submission" date="2021-06" db="EMBL/GenBank/DDBJ databases">
        <authorList>
            <person name="Hodson N. C."/>
            <person name="Mongue J. A."/>
            <person name="Jaron S. K."/>
        </authorList>
    </citation>
    <scope>NUCLEOTIDE SEQUENCE</scope>
</reference>
<protein>
    <submittedName>
        <fullName evidence="7">Uncharacterized protein</fullName>
    </submittedName>
</protein>